<dbReference type="InterPro" id="IPR036052">
    <property type="entry name" value="TrpB-like_PALP_sf"/>
</dbReference>
<dbReference type="GO" id="GO:0004124">
    <property type="term" value="F:cysteine synthase activity"/>
    <property type="evidence" value="ECO:0007669"/>
    <property type="project" value="UniProtKB-EC"/>
</dbReference>
<evidence type="ECO:0000313" key="10">
    <source>
        <dbReference type="EMBL" id="RDC42148.1"/>
    </source>
</evidence>
<keyword evidence="4" id="KW-0028">Amino-acid biosynthesis</keyword>
<evidence type="ECO:0000256" key="7">
    <source>
        <dbReference type="ARBA" id="ARBA00023192"/>
    </source>
</evidence>
<evidence type="ECO:0000256" key="1">
    <source>
        <dbReference type="ARBA" id="ARBA00001933"/>
    </source>
</evidence>
<dbReference type="PANTHER" id="PTHR10314">
    <property type="entry name" value="CYSTATHIONINE BETA-SYNTHASE"/>
    <property type="match status" value="1"/>
</dbReference>
<evidence type="ECO:0000256" key="4">
    <source>
        <dbReference type="ARBA" id="ARBA00022605"/>
    </source>
</evidence>
<comment type="cofactor">
    <cofactor evidence="1">
        <name>pyridoxal 5'-phosphate</name>
        <dbReference type="ChEBI" id="CHEBI:597326"/>
    </cofactor>
</comment>
<dbReference type="Pfam" id="PF00291">
    <property type="entry name" value="PALP"/>
    <property type="match status" value="1"/>
</dbReference>
<protein>
    <recommendedName>
        <fullName evidence="3">cysteine synthase</fullName>
        <ecNumber evidence="3">2.5.1.47</ecNumber>
    </recommendedName>
</protein>
<evidence type="ECO:0000259" key="9">
    <source>
        <dbReference type="Pfam" id="PF00291"/>
    </source>
</evidence>
<dbReference type="EMBL" id="PPUT01000033">
    <property type="protein sequence ID" value="RDC42148.1"/>
    <property type="molecule type" value="Genomic_DNA"/>
</dbReference>
<dbReference type="Gene3D" id="3.40.50.1100">
    <property type="match status" value="2"/>
</dbReference>
<dbReference type="RefSeq" id="WP_114549633.1">
    <property type="nucleotide sequence ID" value="NZ_CAKXPL010000070.1"/>
</dbReference>
<evidence type="ECO:0000256" key="2">
    <source>
        <dbReference type="ARBA" id="ARBA00007103"/>
    </source>
</evidence>
<proteinExistence type="inferred from homology"/>
<dbReference type="AlphaFoldDB" id="A0A369NVI5"/>
<keyword evidence="6" id="KW-0663">Pyridoxal phosphate</keyword>
<accession>A0A369NVI5</accession>
<comment type="similarity">
    <text evidence="2">Belongs to the cysteine synthase/cystathionine beta-synthase family.</text>
</comment>
<feature type="domain" description="Tryptophan synthase beta chain-like PALP" evidence="9">
    <location>
        <begin position="7"/>
        <end position="299"/>
    </location>
</feature>
<dbReference type="InterPro" id="IPR001926">
    <property type="entry name" value="TrpB-like_PALP"/>
</dbReference>
<dbReference type="FunFam" id="3.40.50.1100:FF:000006">
    <property type="entry name" value="Cysteine synthase"/>
    <property type="match status" value="1"/>
</dbReference>
<evidence type="ECO:0000256" key="3">
    <source>
        <dbReference type="ARBA" id="ARBA00012681"/>
    </source>
</evidence>
<dbReference type="Proteomes" id="UP000253805">
    <property type="component" value="Unassembled WGS sequence"/>
</dbReference>
<evidence type="ECO:0000256" key="6">
    <source>
        <dbReference type="ARBA" id="ARBA00022898"/>
    </source>
</evidence>
<organism evidence="10 11">
    <name type="scientific">Adlercreutzia equolifaciens subsp. celatus</name>
    <dbReference type="NCBI Taxonomy" id="394340"/>
    <lineage>
        <taxon>Bacteria</taxon>
        <taxon>Bacillati</taxon>
        <taxon>Actinomycetota</taxon>
        <taxon>Coriobacteriia</taxon>
        <taxon>Eggerthellales</taxon>
        <taxon>Eggerthellaceae</taxon>
        <taxon>Adlercreutzia</taxon>
    </lineage>
</organism>
<name>A0A369NVI5_9ACTN</name>
<reference evidence="10 11" key="1">
    <citation type="journal article" date="2018" name="Elife">
        <title>Discovery and characterization of a prevalent human gut bacterial enzyme sufficient for the inactivation of a family of plant toxins.</title>
        <authorList>
            <person name="Koppel N."/>
            <person name="Bisanz J.E."/>
            <person name="Pandelia M.E."/>
            <person name="Turnbaugh P.J."/>
            <person name="Balskus E.P."/>
        </authorList>
    </citation>
    <scope>NUCLEOTIDE SEQUENCE [LARGE SCALE GENOMIC DNA]</scope>
    <source>
        <strain evidence="10 11">OB21 GAM 11</strain>
    </source>
</reference>
<dbReference type="SUPFAM" id="SSF53686">
    <property type="entry name" value="Tryptophan synthase beta subunit-like PLP-dependent enzymes"/>
    <property type="match status" value="1"/>
</dbReference>
<evidence type="ECO:0000313" key="11">
    <source>
        <dbReference type="Proteomes" id="UP000253805"/>
    </source>
</evidence>
<evidence type="ECO:0000256" key="8">
    <source>
        <dbReference type="ARBA" id="ARBA00047931"/>
    </source>
</evidence>
<sequence length="313" mass="32873">MICDNVLEAVGGTPLVRLRRMTGPDNAQVLVKFEAVNVGGSVKTRTALKMVERAEERGELTPDSVIVEPTSGNQGVGLALVAAVKGYAARIIMPDSCSVERRRIMEHYGAEVICVHDEGDIGACIEECIALAQKMAAEDPRVFVPQQFVNRDNLAAHVDGTAAEILADVRAAGIAIDGFCSGFGTGGTITGVGAELRAVFPAMQIWAAEPEHAALLSGGAIGTHVQMGIGDGILPAIMDTSLIDEIVVVTDEEALACARRLAREEGLFCGISSGTNVAAALRLARKLGPDKTVVTLAPDTGERYFSTVLFEGE</sequence>
<comment type="caution">
    <text evidence="10">The sequence shown here is derived from an EMBL/GenBank/DDBJ whole genome shotgun (WGS) entry which is preliminary data.</text>
</comment>
<dbReference type="CDD" id="cd01561">
    <property type="entry name" value="CBS_like"/>
    <property type="match status" value="1"/>
</dbReference>
<keyword evidence="5" id="KW-0808">Transferase</keyword>
<dbReference type="InterPro" id="IPR050214">
    <property type="entry name" value="Cys_Synth/Cystath_Beta-Synth"/>
</dbReference>
<comment type="catalytic activity">
    <reaction evidence="8">
        <text>O-acetyl-L-serine + hydrogen sulfide = L-cysteine + acetate</text>
        <dbReference type="Rhea" id="RHEA:14829"/>
        <dbReference type="ChEBI" id="CHEBI:29919"/>
        <dbReference type="ChEBI" id="CHEBI:30089"/>
        <dbReference type="ChEBI" id="CHEBI:35235"/>
        <dbReference type="ChEBI" id="CHEBI:58340"/>
        <dbReference type="EC" id="2.5.1.47"/>
    </reaction>
</comment>
<evidence type="ECO:0000256" key="5">
    <source>
        <dbReference type="ARBA" id="ARBA00022679"/>
    </source>
</evidence>
<dbReference type="EC" id="2.5.1.47" evidence="3"/>
<keyword evidence="7" id="KW-0198">Cysteine biosynthesis</keyword>
<gene>
    <name evidence="10" type="ORF">C1850_10385</name>
</gene>